<sequence length="589" mass="66356">MSDSLEKQMIAEFNVPVEMRDGIVLRANIYRPNQEGKWPVLLHRHPYNKDNPPVSFGLYDISRAVRQGYVVIVQDTRGRFASEGEWELISTSRHEASDTYETIRWASTLPYSSGEVGLFGESYSAFVQWAGMLQNPQELKAATPSFSWSDPFDGLMYRGGALELGFLAYWQLGMYLDTLTRLYSDEQERAAALAQLISDIDQLKKEIKALPLKNFAPFARNKVAPLILEHFERGMDQAYVDALSLKGKYDKITVPALNIAGWYDIFLQGTIENFLQMRNKGGSPEARQSKLVIGPWMHLDHSHQAGDINFGLAANSSVVDLVGLQLRWFDHFLKGKDNGIIGEAPVKLFVMGENVWRDEYEWPLARTIYTPYYLHSQGHANTLQGDGVLSTIMPGQEAADHYTYDPLNPVITKGGSIMMPPDFGSGAFDQREIESRDDVLVYTTPVLEEDIEVTGPVKVKLWASSSASDTDFVARLVDVHPDGYAQNLTDGIIRARYRNAAKGEAPSLIEPGKAYLYEIDLWSTSNLFKKGHRIRLDITSSNFPRWDRNPNTGKNFGEDQAEDVVIARQTIFHDAEHPSSIILPIIPRR</sequence>
<gene>
    <name evidence="3" type="ORF">H1164_17830</name>
</gene>
<dbReference type="Pfam" id="PF08530">
    <property type="entry name" value="PepX_C"/>
    <property type="match status" value="1"/>
</dbReference>
<organism evidence="3 4">
    <name type="scientific">Thermoactinomyces daqus</name>
    <dbReference type="NCBI Taxonomy" id="1329516"/>
    <lineage>
        <taxon>Bacteria</taxon>
        <taxon>Bacillati</taxon>
        <taxon>Bacillota</taxon>
        <taxon>Bacilli</taxon>
        <taxon>Bacillales</taxon>
        <taxon>Thermoactinomycetaceae</taxon>
        <taxon>Thermoactinomyces</taxon>
    </lineage>
</organism>
<keyword evidence="1 3" id="KW-0378">Hydrolase</keyword>
<name>A0A7W2AIW5_9BACL</name>
<dbReference type="Gene3D" id="2.60.120.260">
    <property type="entry name" value="Galactose-binding domain-like"/>
    <property type="match status" value="1"/>
</dbReference>
<evidence type="ECO:0000313" key="3">
    <source>
        <dbReference type="EMBL" id="MBA4544677.1"/>
    </source>
</evidence>
<accession>A0A7W2AIW5</accession>
<dbReference type="InterPro" id="IPR029058">
    <property type="entry name" value="AB_hydrolase_fold"/>
</dbReference>
<dbReference type="OrthoDB" id="319764at2"/>
<evidence type="ECO:0000313" key="4">
    <source>
        <dbReference type="Proteomes" id="UP000530514"/>
    </source>
</evidence>
<dbReference type="InterPro" id="IPR008979">
    <property type="entry name" value="Galactose-bd-like_sf"/>
</dbReference>
<dbReference type="Gene3D" id="3.40.50.1820">
    <property type="entry name" value="alpha/beta hydrolase"/>
    <property type="match status" value="1"/>
</dbReference>
<keyword evidence="4" id="KW-1185">Reference proteome</keyword>
<dbReference type="PANTHER" id="PTHR43056">
    <property type="entry name" value="PEPTIDASE S9 PROLYL OLIGOPEPTIDASE"/>
    <property type="match status" value="1"/>
</dbReference>
<dbReference type="EMBL" id="JACEIP010000059">
    <property type="protein sequence ID" value="MBA4544677.1"/>
    <property type="molecule type" value="Genomic_DNA"/>
</dbReference>
<evidence type="ECO:0000259" key="2">
    <source>
        <dbReference type="SMART" id="SM00939"/>
    </source>
</evidence>
<dbReference type="InterPro" id="IPR005674">
    <property type="entry name" value="CocE/Ser_esterase"/>
</dbReference>
<dbReference type="PANTHER" id="PTHR43056:SF10">
    <property type="entry name" value="COCE_NOND FAMILY, PUTATIVE (AFU_ORTHOLOGUE AFUA_7G00600)-RELATED"/>
    <property type="match status" value="1"/>
</dbReference>
<proteinExistence type="predicted"/>
<protein>
    <submittedName>
        <fullName evidence="3">CocE/NonD family hydrolase</fullName>
    </submittedName>
</protein>
<dbReference type="Gene3D" id="1.10.3020.10">
    <property type="entry name" value="alpha-amino acid ester hydrolase ( Helical cap domain)"/>
    <property type="match status" value="1"/>
</dbReference>
<feature type="domain" description="Xaa-Pro dipeptidyl-peptidase C-terminal" evidence="2">
    <location>
        <begin position="326"/>
        <end position="582"/>
    </location>
</feature>
<dbReference type="NCBIfam" id="TIGR00976">
    <property type="entry name" value="CocE_NonD"/>
    <property type="match status" value="1"/>
</dbReference>
<reference evidence="3 4" key="1">
    <citation type="submission" date="2020-07" db="EMBL/GenBank/DDBJ databases">
        <authorList>
            <person name="Feng H."/>
        </authorList>
    </citation>
    <scope>NUCLEOTIDE SEQUENCE [LARGE SCALE GENOMIC DNA]</scope>
    <source>
        <strain evidence="4">s-11</strain>
    </source>
</reference>
<dbReference type="InterPro" id="IPR000383">
    <property type="entry name" value="Xaa-Pro-like_dom"/>
</dbReference>
<dbReference type="GO" id="GO:0008239">
    <property type="term" value="F:dipeptidyl-peptidase activity"/>
    <property type="evidence" value="ECO:0007669"/>
    <property type="project" value="InterPro"/>
</dbReference>
<dbReference type="Proteomes" id="UP000530514">
    <property type="component" value="Unassembled WGS sequence"/>
</dbReference>
<dbReference type="SUPFAM" id="SSF49785">
    <property type="entry name" value="Galactose-binding domain-like"/>
    <property type="match status" value="1"/>
</dbReference>
<dbReference type="SUPFAM" id="SSF53474">
    <property type="entry name" value="alpha/beta-Hydrolases"/>
    <property type="match status" value="1"/>
</dbReference>
<dbReference type="AlphaFoldDB" id="A0A7W2AIW5"/>
<dbReference type="InterPro" id="IPR050585">
    <property type="entry name" value="Xaa-Pro_dipeptidyl-ppase/CocE"/>
</dbReference>
<evidence type="ECO:0000256" key="1">
    <source>
        <dbReference type="ARBA" id="ARBA00022801"/>
    </source>
</evidence>
<dbReference type="InterPro" id="IPR013736">
    <property type="entry name" value="Xaa-Pro_dipept_C"/>
</dbReference>
<dbReference type="SMART" id="SM00939">
    <property type="entry name" value="PepX_C"/>
    <property type="match status" value="1"/>
</dbReference>
<dbReference type="Pfam" id="PF02129">
    <property type="entry name" value="Peptidase_S15"/>
    <property type="match status" value="1"/>
</dbReference>
<comment type="caution">
    <text evidence="3">The sequence shown here is derived from an EMBL/GenBank/DDBJ whole genome shotgun (WGS) entry which is preliminary data.</text>
</comment>
<dbReference type="RefSeq" id="WP_052154474.1">
    <property type="nucleotide sequence ID" value="NZ_JACEIP010000059.1"/>
</dbReference>